<evidence type="ECO:0000256" key="1">
    <source>
        <dbReference type="SAM" id="Phobius"/>
    </source>
</evidence>
<comment type="caution">
    <text evidence="3">The sequence shown here is derived from an EMBL/GenBank/DDBJ whole genome shotgun (WGS) entry which is preliminary data.</text>
</comment>
<evidence type="ECO:0000313" key="3">
    <source>
        <dbReference type="EMBL" id="OAM88860.1"/>
    </source>
</evidence>
<accession>A0A178IFS6</accession>
<dbReference type="STRING" id="1184151.AW736_17775"/>
<evidence type="ECO:0000313" key="4">
    <source>
        <dbReference type="Proteomes" id="UP000078486"/>
    </source>
</evidence>
<keyword evidence="4" id="KW-1185">Reference proteome</keyword>
<dbReference type="EMBL" id="LRRQ01000119">
    <property type="protein sequence ID" value="OAM88860.1"/>
    <property type="molecule type" value="Genomic_DNA"/>
</dbReference>
<dbReference type="PANTHER" id="PTHR36698">
    <property type="entry name" value="BLL5892 PROTEIN"/>
    <property type="match status" value="1"/>
</dbReference>
<name>A0A178IFS6_9BACT</name>
<dbReference type="Pfam" id="PF02470">
    <property type="entry name" value="MlaD"/>
    <property type="match status" value="1"/>
</dbReference>
<gene>
    <name evidence="3" type="ORF">AW736_17775</name>
</gene>
<dbReference type="InterPro" id="IPR003399">
    <property type="entry name" value="Mce/MlaD"/>
</dbReference>
<keyword evidence="1" id="KW-1133">Transmembrane helix</keyword>
<organism evidence="3 4">
    <name type="scientific">Termitidicoccus mucosus</name>
    <dbReference type="NCBI Taxonomy" id="1184151"/>
    <lineage>
        <taxon>Bacteria</taxon>
        <taxon>Pseudomonadati</taxon>
        <taxon>Verrucomicrobiota</taxon>
        <taxon>Opitutia</taxon>
        <taxon>Opitutales</taxon>
        <taxon>Opitutaceae</taxon>
        <taxon>Termitidicoccus</taxon>
    </lineage>
</organism>
<dbReference type="Proteomes" id="UP000078486">
    <property type="component" value="Unassembled WGS sequence"/>
</dbReference>
<keyword evidence="1" id="KW-0472">Membrane</keyword>
<feature type="domain" description="Mce/MlaD" evidence="2">
    <location>
        <begin position="37"/>
        <end position="137"/>
    </location>
</feature>
<reference evidence="3 4" key="1">
    <citation type="submission" date="2016-01" db="EMBL/GenBank/DDBJ databases">
        <title>High potential of lignocellulose degradation of a new Verrucomicrobia species.</title>
        <authorList>
            <person name="Wang Y."/>
            <person name="Shi Y."/>
            <person name="Qiu Z."/>
            <person name="Liu S."/>
            <person name="Yang H."/>
        </authorList>
    </citation>
    <scope>NUCLEOTIDE SEQUENCE [LARGE SCALE GENOMIC DNA]</scope>
    <source>
        <strain evidence="3 4">TSB47</strain>
    </source>
</reference>
<keyword evidence="1" id="KW-0812">Transmembrane</keyword>
<proteinExistence type="predicted"/>
<dbReference type="AlphaFoldDB" id="A0A178IFS6"/>
<dbReference type="OrthoDB" id="9806984at2"/>
<sequence length="337" mass="35989">MKTKVSPSLIGIFVLGAIAIGVVALLSFGGARFFSKPQQFIVYFDESIHGLDVGSPVKLRGVRIGRVADLSVSMNRATGESVVAVVCEINRSMITNEKGEPVQVSDADDLDHMISKGLRAQLGILGLATGLLFVELDFLDPALYPASASMMPSPSHLSVVPSVPSATTELQSSFTELIAKLKSADIGGLLTDARATMAAIRAQVEGLQLRQLSTEWTNVAKNVNTLVGSPEAQRLFAGLDQAVRQLSTSLARIENQVEPTAAELRGTLVEVRQALRNINATAESARDFLHGQNGLGADFGRALRQLTDAAASVGLFMDFLERNPNALLTGRPPQEKR</sequence>
<dbReference type="PANTHER" id="PTHR36698:SF3">
    <property type="entry name" value="ABC-TYPE TRANSPORT AUXILIARY LIPOPROTEIN COMPONENT DOMAIN-CONTAINING PROTEIN"/>
    <property type="match status" value="1"/>
</dbReference>
<protein>
    <recommendedName>
        <fullName evidence="2">Mce/MlaD domain-containing protein</fullName>
    </recommendedName>
</protein>
<feature type="transmembrane region" description="Helical" evidence="1">
    <location>
        <begin position="12"/>
        <end position="34"/>
    </location>
</feature>
<evidence type="ECO:0000259" key="2">
    <source>
        <dbReference type="Pfam" id="PF02470"/>
    </source>
</evidence>
<dbReference type="RefSeq" id="WP_068771609.1">
    <property type="nucleotide sequence ID" value="NZ_CP109796.1"/>
</dbReference>